<evidence type="ECO:0000256" key="1">
    <source>
        <dbReference type="ARBA" id="ARBA00022553"/>
    </source>
</evidence>
<organism evidence="5 6">
    <name type="scientific">Leptospira inadai serovar Lyme</name>
    <dbReference type="NCBI Taxonomy" id="293084"/>
    <lineage>
        <taxon>Bacteria</taxon>
        <taxon>Pseudomonadati</taxon>
        <taxon>Spirochaetota</taxon>
        <taxon>Spirochaetia</taxon>
        <taxon>Leptospirales</taxon>
        <taxon>Leptospiraceae</taxon>
        <taxon>Leptospira</taxon>
    </lineage>
</organism>
<dbReference type="RefSeq" id="WP_010417792.1">
    <property type="nucleotide sequence ID" value="NZ_MCRM02000006.1"/>
</dbReference>
<feature type="chain" id="PRO_5047348203" evidence="4">
    <location>
        <begin position="23"/>
        <end position="556"/>
    </location>
</feature>
<keyword evidence="2" id="KW-0479">Metal-binding</keyword>
<dbReference type="Gene3D" id="3.40.720.10">
    <property type="entry name" value="Alkaline Phosphatase, subunit A"/>
    <property type="match status" value="1"/>
</dbReference>
<dbReference type="PIRSF" id="PIRSF031924">
    <property type="entry name" value="Pi-irrepressible_AP"/>
    <property type="match status" value="1"/>
</dbReference>
<keyword evidence="6" id="KW-1185">Reference proteome</keyword>
<reference evidence="5" key="1">
    <citation type="submission" date="2018-01" db="EMBL/GenBank/DDBJ databases">
        <title>Genomic characterization of Leptospira inadai serogroup Lyme isolated from captured rat in Brazil and comparative analysis with human reference strain.</title>
        <authorList>
            <person name="Moreno L.Z."/>
            <person name="Loureiro A.P."/>
            <person name="Miraglia F."/>
            <person name="Kremer F.S."/>
            <person name="Eslabao M.R."/>
            <person name="Dellagostin O.A."/>
            <person name="Lilenbaum W."/>
            <person name="Moreno A.M."/>
        </authorList>
    </citation>
    <scope>NUCLEOTIDE SEQUENCE [LARGE SCALE GENOMIC DNA]</scope>
    <source>
        <strain evidence="5">M34/99</strain>
    </source>
</reference>
<evidence type="ECO:0000256" key="3">
    <source>
        <dbReference type="ARBA" id="ARBA00022729"/>
    </source>
</evidence>
<feature type="signal peptide" evidence="4">
    <location>
        <begin position="1"/>
        <end position="22"/>
    </location>
</feature>
<comment type="caution">
    <text evidence="5">The sequence shown here is derived from an EMBL/GenBank/DDBJ whole genome shotgun (WGS) entry which is preliminary data.</text>
</comment>
<keyword evidence="3 4" id="KW-0732">Signal</keyword>
<dbReference type="EMBL" id="MCRM02000006">
    <property type="protein sequence ID" value="PNV75571.1"/>
    <property type="molecule type" value="Genomic_DNA"/>
</dbReference>
<name>A0ABX4YK48_9LEPT</name>
<dbReference type="CDD" id="cd16016">
    <property type="entry name" value="AP-SPAP"/>
    <property type="match status" value="1"/>
</dbReference>
<gene>
    <name evidence="5" type="ORF">BES34_008030</name>
</gene>
<dbReference type="InterPro" id="IPR026263">
    <property type="entry name" value="Alkaline_phosphatase_prok"/>
</dbReference>
<dbReference type="InterPro" id="IPR017850">
    <property type="entry name" value="Alkaline_phosphatase_core_sf"/>
</dbReference>
<protein>
    <submittedName>
        <fullName evidence="5">Alkaline phosphatase family protein</fullName>
    </submittedName>
</protein>
<evidence type="ECO:0000313" key="5">
    <source>
        <dbReference type="EMBL" id="PNV75571.1"/>
    </source>
</evidence>
<dbReference type="Pfam" id="PF01663">
    <property type="entry name" value="Phosphodiest"/>
    <property type="match status" value="1"/>
</dbReference>
<keyword evidence="1" id="KW-0597">Phosphoprotein</keyword>
<evidence type="ECO:0000256" key="4">
    <source>
        <dbReference type="SAM" id="SignalP"/>
    </source>
</evidence>
<dbReference type="InterPro" id="IPR002591">
    <property type="entry name" value="Phosphodiest/P_Trfase"/>
</dbReference>
<dbReference type="PANTHER" id="PTHR10151:SF120">
    <property type="entry name" value="BIS(5'-ADENOSYL)-TRIPHOSPHATASE"/>
    <property type="match status" value="1"/>
</dbReference>
<sequence>MRRFKTFFVIFAISIAFSSVFTAPSSVAPIRPKLVVVISVDQLASNLIDPKSLKTWGGEFTRGFKTLQQEGVYFTNSYHAHGFTETGPGHSVILSGRFPTHTKITQNSWTDPETGEEIYCVTDKDTDVLDSKKKGTGASPKNFAGTTLGDWLLSQIPNSRVYTFAGKDRAAVLMGGAKPSGAFWFDEESFTFTTSTFYGKELPQWLESYNKKILNRFSEDMTWKLPTHRNFNSGKYQVGTYSLNTGANKAIYKAGSPLDKSTYLRYRASPFFDDAVIEGASRLIDEEKLGQGETTDLIAVGLSATDYIGHGFGNQGPEMRDQLLHLDEIIGTFIDKIRMSHPDAWIIFTADHGAPDLSERLLELGKDANRIDPDVWRRKFVREVAARLGTGEAELFWKIRDPSQIYIRPKYNLDKAGVTKEKVIAASLEVLKTMPGVLTVISADEIQKLDLPSKNDPEQYTIKERLRLSYVPGRSGDILVAFKEYTTVGDTDKFEYLVHHGSPHDYDRKVPLIFLGPWTAKKVSKPTKIVDLAPTLAKYLGLKQVDKVDGQILPLE</sequence>
<dbReference type="SUPFAM" id="SSF53649">
    <property type="entry name" value="Alkaline phosphatase-like"/>
    <property type="match status" value="1"/>
</dbReference>
<dbReference type="PANTHER" id="PTHR10151">
    <property type="entry name" value="ECTONUCLEOTIDE PYROPHOSPHATASE/PHOSPHODIESTERASE"/>
    <property type="match status" value="1"/>
</dbReference>
<dbReference type="Proteomes" id="UP000094669">
    <property type="component" value="Unassembled WGS sequence"/>
</dbReference>
<evidence type="ECO:0000313" key="6">
    <source>
        <dbReference type="Proteomes" id="UP000094669"/>
    </source>
</evidence>
<dbReference type="Gene3D" id="3.30.1360.150">
    <property type="match status" value="1"/>
</dbReference>
<evidence type="ECO:0000256" key="2">
    <source>
        <dbReference type="ARBA" id="ARBA00022723"/>
    </source>
</evidence>
<accession>A0ABX4YK48</accession>
<proteinExistence type="predicted"/>